<organism evidence="1 2">
    <name type="scientific">Chelonia mydas</name>
    <name type="common">Green sea-turtle</name>
    <name type="synonym">Chelonia agassizi</name>
    <dbReference type="NCBI Taxonomy" id="8469"/>
    <lineage>
        <taxon>Eukaryota</taxon>
        <taxon>Metazoa</taxon>
        <taxon>Chordata</taxon>
        <taxon>Craniata</taxon>
        <taxon>Vertebrata</taxon>
        <taxon>Euteleostomi</taxon>
        <taxon>Archelosauria</taxon>
        <taxon>Testudinata</taxon>
        <taxon>Testudines</taxon>
        <taxon>Cryptodira</taxon>
        <taxon>Durocryptodira</taxon>
        <taxon>Americhelydia</taxon>
        <taxon>Chelonioidea</taxon>
        <taxon>Cheloniidae</taxon>
        <taxon>Chelonia</taxon>
    </lineage>
</organism>
<reference evidence="2" key="1">
    <citation type="journal article" date="2013" name="Nat. Genet.">
        <title>The draft genomes of soft-shell turtle and green sea turtle yield insights into the development and evolution of the turtle-specific body plan.</title>
        <authorList>
            <person name="Wang Z."/>
            <person name="Pascual-Anaya J."/>
            <person name="Zadissa A."/>
            <person name="Li W."/>
            <person name="Niimura Y."/>
            <person name="Huang Z."/>
            <person name="Li C."/>
            <person name="White S."/>
            <person name="Xiong Z."/>
            <person name="Fang D."/>
            <person name="Wang B."/>
            <person name="Ming Y."/>
            <person name="Chen Y."/>
            <person name="Zheng Y."/>
            <person name="Kuraku S."/>
            <person name="Pignatelli M."/>
            <person name="Herrero J."/>
            <person name="Beal K."/>
            <person name="Nozawa M."/>
            <person name="Li Q."/>
            <person name="Wang J."/>
            <person name="Zhang H."/>
            <person name="Yu L."/>
            <person name="Shigenobu S."/>
            <person name="Wang J."/>
            <person name="Liu J."/>
            <person name="Flicek P."/>
            <person name="Searle S."/>
            <person name="Wang J."/>
            <person name="Kuratani S."/>
            <person name="Yin Y."/>
            <person name="Aken B."/>
            <person name="Zhang G."/>
            <person name="Irie N."/>
        </authorList>
    </citation>
    <scope>NUCLEOTIDE SEQUENCE [LARGE SCALE GENOMIC DNA]</scope>
</reference>
<gene>
    <name evidence="1" type="ORF">UY3_05599</name>
</gene>
<keyword evidence="2" id="KW-1185">Reference proteome</keyword>
<name>M7BYP7_CHEMY</name>
<dbReference type="EMBL" id="KB523027">
    <property type="protein sequence ID" value="EMP37213.1"/>
    <property type="molecule type" value="Genomic_DNA"/>
</dbReference>
<evidence type="ECO:0000313" key="1">
    <source>
        <dbReference type="EMBL" id="EMP37213.1"/>
    </source>
</evidence>
<protein>
    <submittedName>
        <fullName evidence="1">Uncharacterized protein</fullName>
    </submittedName>
</protein>
<proteinExistence type="predicted"/>
<sequence length="51" mass="5503">MVSESLASIGLERRTVASGTCDRPNLQKLQIQTNTAATLKLESNSVLQNSQ</sequence>
<accession>M7BYP7</accession>
<dbReference type="Proteomes" id="UP000031443">
    <property type="component" value="Unassembled WGS sequence"/>
</dbReference>
<evidence type="ECO:0000313" key="2">
    <source>
        <dbReference type="Proteomes" id="UP000031443"/>
    </source>
</evidence>
<dbReference type="AlphaFoldDB" id="M7BYP7"/>